<dbReference type="Proteomes" id="UP000053758">
    <property type="component" value="Unassembled WGS sequence"/>
</dbReference>
<dbReference type="AlphaFoldDB" id="A0A081CMV9"/>
<evidence type="ECO:0000256" key="1">
    <source>
        <dbReference type="SAM" id="MobiDB-lite"/>
    </source>
</evidence>
<protein>
    <submittedName>
        <fullName evidence="2">Uncharacterized protein</fullName>
    </submittedName>
</protein>
<accession>A0A081CMV9</accession>
<feature type="compositionally biased region" description="Basic and acidic residues" evidence="1">
    <location>
        <begin position="1"/>
        <end position="13"/>
    </location>
</feature>
<organism evidence="2">
    <name type="scientific">Pseudozyma antarctica</name>
    <name type="common">Yeast</name>
    <name type="synonym">Candida antarctica</name>
    <dbReference type="NCBI Taxonomy" id="84753"/>
    <lineage>
        <taxon>Eukaryota</taxon>
        <taxon>Fungi</taxon>
        <taxon>Dikarya</taxon>
        <taxon>Basidiomycota</taxon>
        <taxon>Ustilaginomycotina</taxon>
        <taxon>Ustilaginomycetes</taxon>
        <taxon>Ustilaginales</taxon>
        <taxon>Ustilaginaceae</taxon>
        <taxon>Moesziomyces</taxon>
    </lineage>
</organism>
<reference evidence="2" key="1">
    <citation type="submission" date="2014-07" db="EMBL/GenBank/DDBJ databases">
        <title>Draft genome sequence of the yeast Pseudozyma antarctica JCM 10317 known as a producer of lipase B which used in a wide range of industrial applications.</title>
        <authorList>
            <person name="Morita T."/>
            <person name="Saika A."/>
            <person name="Koike H."/>
        </authorList>
    </citation>
    <scope>NUCLEOTIDE SEQUENCE</scope>
    <source>
        <strain evidence="2">JCM 10317</strain>
    </source>
</reference>
<dbReference type="RefSeq" id="XP_014653800.1">
    <property type="nucleotide sequence ID" value="XM_014798314.1"/>
</dbReference>
<dbReference type="GeneID" id="26307046"/>
<sequence>MDRQSALSRDSRIRTGPLTSTATDAEPSSCRNQRRQFEARSVKGNLRPSFTPALPPAELSEPVDSRPTLQ</sequence>
<dbReference type="EMBL" id="DF830098">
    <property type="protein sequence ID" value="GAK68005.1"/>
    <property type="molecule type" value="Genomic_DNA"/>
</dbReference>
<name>A0A081CMV9_PSEA2</name>
<evidence type="ECO:0000313" key="2">
    <source>
        <dbReference type="EMBL" id="GAK68005.1"/>
    </source>
</evidence>
<gene>
    <name evidence="2" type="ORF">PAN0_031c6235</name>
</gene>
<dbReference type="HOGENOM" id="CLU_2757541_0_0_1"/>
<feature type="region of interest" description="Disordered" evidence="1">
    <location>
        <begin position="1"/>
        <end position="70"/>
    </location>
</feature>
<keyword evidence="3" id="KW-1185">Reference proteome</keyword>
<evidence type="ECO:0000313" key="3">
    <source>
        <dbReference type="Proteomes" id="UP000053758"/>
    </source>
</evidence>
<proteinExistence type="predicted"/>